<evidence type="ECO:0008006" key="3">
    <source>
        <dbReference type="Google" id="ProtNLM"/>
    </source>
</evidence>
<proteinExistence type="predicted"/>
<keyword evidence="2" id="KW-1185">Reference proteome</keyword>
<organism evidence="1 2">
    <name type="scientific">Spirosoma agri</name>
    <dbReference type="NCBI Taxonomy" id="1987381"/>
    <lineage>
        <taxon>Bacteria</taxon>
        <taxon>Pseudomonadati</taxon>
        <taxon>Bacteroidota</taxon>
        <taxon>Cytophagia</taxon>
        <taxon>Cytophagales</taxon>
        <taxon>Cytophagaceae</taxon>
        <taxon>Spirosoma</taxon>
    </lineage>
</organism>
<dbReference type="Proteomes" id="UP000477386">
    <property type="component" value="Unassembled WGS sequence"/>
</dbReference>
<name>A0A6M0IN09_9BACT</name>
<dbReference type="RefSeq" id="WP_164040034.1">
    <property type="nucleotide sequence ID" value="NZ_JAAGNZ010000001.1"/>
</dbReference>
<reference evidence="1 2" key="1">
    <citation type="submission" date="2020-02" db="EMBL/GenBank/DDBJ databases">
        <title>Draft genome sequence of two Spirosoma agri KCTC 52727 and Spirosoma terrae KCTC 52035.</title>
        <authorList>
            <person name="Rojas J."/>
            <person name="Ambika Manirajan B."/>
            <person name="Ratering S."/>
            <person name="Suarez C."/>
            <person name="Schnell S."/>
        </authorList>
    </citation>
    <scope>NUCLEOTIDE SEQUENCE [LARGE SCALE GENOMIC DNA]</scope>
    <source>
        <strain evidence="1 2">KCTC 52727</strain>
    </source>
</reference>
<evidence type="ECO:0000313" key="1">
    <source>
        <dbReference type="EMBL" id="NEU68313.1"/>
    </source>
</evidence>
<evidence type="ECO:0000313" key="2">
    <source>
        <dbReference type="Proteomes" id="UP000477386"/>
    </source>
</evidence>
<dbReference type="AlphaFoldDB" id="A0A6M0IN09"/>
<comment type="caution">
    <text evidence="1">The sequence shown here is derived from an EMBL/GenBank/DDBJ whole genome shotgun (WGS) entry which is preliminary data.</text>
</comment>
<sequence length="132" mass="14408">MSTNRIGNALYDLLSTQPDLLALHGGRVTPVVFEQASAFPALYYNTKGLRPLGCRGGSATKQGLLEIGAIANNSEEIEGLADTLVEVLNRYDGIHLGYLVSIETNDDDFDEADPEISAFYKRLIFDLTVTKL</sequence>
<dbReference type="EMBL" id="JAAGNZ010000001">
    <property type="protein sequence ID" value="NEU68313.1"/>
    <property type="molecule type" value="Genomic_DNA"/>
</dbReference>
<protein>
    <recommendedName>
        <fullName evidence="3">DUF3168 domain-containing protein</fullName>
    </recommendedName>
</protein>
<accession>A0A6M0IN09</accession>
<gene>
    <name evidence="1" type="ORF">GK091_15580</name>
</gene>